<name>A0A376ECD4_CHRCU</name>
<dbReference type="Proteomes" id="UP000273270">
    <property type="component" value="Chromosome"/>
</dbReference>
<dbReference type="CDD" id="cd00118">
    <property type="entry name" value="LysM"/>
    <property type="match status" value="1"/>
</dbReference>
<dbReference type="Pfam" id="PF01476">
    <property type="entry name" value="LysM"/>
    <property type="match status" value="1"/>
</dbReference>
<protein>
    <submittedName>
        <fullName evidence="2">LysM peptidoglycan-binding domain-containing protein</fullName>
    </submittedName>
</protein>
<reference evidence="5" key="3">
    <citation type="submission" date="2018-11" db="EMBL/GenBank/DDBJ databases">
        <title>Proposal to divide the Flavobacteriaceae and reorganize its genera based on Amino Acid Identity values calculated from whole genome sequences.</title>
        <authorList>
            <person name="Nicholson A.C."/>
            <person name="Gulvik C.A."/>
            <person name="Whitney A.M."/>
            <person name="Humrighouse B.W."/>
            <person name="Bell M."/>
            <person name="Holmes B."/>
            <person name="Steigerwalt A.G."/>
            <person name="Villarma A."/>
            <person name="Sheth M."/>
            <person name="Batra D."/>
            <person name="Pryor J."/>
            <person name="Bernardet J.-F."/>
            <person name="Hugo C."/>
            <person name="Kampfer P."/>
            <person name="Newman J."/>
            <person name="McQuiston J.R."/>
        </authorList>
    </citation>
    <scope>NUCLEOTIDE SEQUENCE [LARGE SCALE GENOMIC DNA]</scope>
    <source>
        <strain evidence="5">G0188</strain>
    </source>
</reference>
<gene>
    <name evidence="2" type="ORF">EG346_00460</name>
    <name evidence="3" type="ORF">NCTC13533_03900</name>
</gene>
<dbReference type="AlphaFoldDB" id="A0A376ECD4"/>
<dbReference type="KEGG" id="ccau:EG346_00460"/>
<organism evidence="3 4">
    <name type="scientific">Chryseobacterium carnipullorum</name>
    <dbReference type="NCBI Taxonomy" id="1124835"/>
    <lineage>
        <taxon>Bacteria</taxon>
        <taxon>Pseudomonadati</taxon>
        <taxon>Bacteroidota</taxon>
        <taxon>Flavobacteriia</taxon>
        <taxon>Flavobacteriales</taxon>
        <taxon>Weeksellaceae</taxon>
        <taxon>Chryseobacterium group</taxon>
        <taxon>Chryseobacterium</taxon>
    </lineage>
</organism>
<dbReference type="InterPro" id="IPR018392">
    <property type="entry name" value="LysM"/>
</dbReference>
<evidence type="ECO:0000313" key="4">
    <source>
        <dbReference type="Proteomes" id="UP000255224"/>
    </source>
</evidence>
<evidence type="ECO:0000313" key="3">
    <source>
        <dbReference type="EMBL" id="STD05767.1"/>
    </source>
</evidence>
<proteinExistence type="predicted"/>
<evidence type="ECO:0000313" key="5">
    <source>
        <dbReference type="Proteomes" id="UP000273270"/>
    </source>
</evidence>
<feature type="domain" description="LysM" evidence="1">
    <location>
        <begin position="6"/>
        <end position="27"/>
    </location>
</feature>
<evidence type="ECO:0000313" key="2">
    <source>
        <dbReference type="EMBL" id="AZA46780.1"/>
    </source>
</evidence>
<reference evidence="3 4" key="1">
    <citation type="submission" date="2018-06" db="EMBL/GenBank/DDBJ databases">
        <authorList>
            <consortium name="Pathogen Informatics"/>
            <person name="Doyle S."/>
        </authorList>
    </citation>
    <scope>NUCLEOTIDE SEQUENCE [LARGE SCALE GENOMIC DNA]</scope>
    <source>
        <strain evidence="3 4">NCTC13533</strain>
    </source>
</reference>
<evidence type="ECO:0000259" key="1">
    <source>
        <dbReference type="Pfam" id="PF01476"/>
    </source>
</evidence>
<keyword evidence="5" id="KW-1185">Reference proteome</keyword>
<dbReference type="EMBL" id="CP033920">
    <property type="protein sequence ID" value="AZA46780.1"/>
    <property type="molecule type" value="Genomic_DNA"/>
</dbReference>
<dbReference type="Proteomes" id="UP000255224">
    <property type="component" value="Unassembled WGS sequence"/>
</dbReference>
<dbReference type="OrthoDB" id="1081532at2"/>
<accession>A0A376ECD4</accession>
<dbReference type="EMBL" id="UFVQ01000003">
    <property type="protein sequence ID" value="STD05767.1"/>
    <property type="molecule type" value="Genomic_DNA"/>
</dbReference>
<accession>A0A3G6LU53</accession>
<sequence length="358" mass="42811">MEFIKYEIQKGDTLKSIAEKYDLDANEMKIFHNENCGITGIILNDDLPLHLKYILINKNIIHQKKKNKAKSGELDFNQQARYRCEQINTSKFNNNLVHYVEQHFQYLLKHNLSLETGYVKLEDYNKEISPKFLEETFDFIEKTDRIKNNVLFNLDIETGKPKQILNKKEINDNWLYFRQKEFYNIPFIKKIGETNRGAVKELLDMGDQQFSLSANNEEEYWRDFFYFCCFDQYLFKESQWENVKFDFISTIVPPIIIPLNLRYDKIDENDGIVSIRKVAEYEMSEKLLTEIRNRYDELHRAVVKYDFTAYKIIFRSTIEMNTKTKTINNARVVLKEEISDNIENECIFTVKKLENFTP</sequence>
<dbReference type="RefSeq" id="WP_123876646.1">
    <property type="nucleotide sequence ID" value="NZ_CP033920.1"/>
</dbReference>
<reference evidence="2" key="2">
    <citation type="submission" date="2018-11" db="EMBL/GenBank/DDBJ databases">
        <title>Proposal to divide the Flavobacteriaceae and reorganize its genera based on Amino Acid Identity values calculated from whole genome sequences.</title>
        <authorList>
            <person name="Nicholson A.C."/>
            <person name="Gulvik C.A."/>
            <person name="Whitney A.M."/>
            <person name="Humrighouse B.W."/>
            <person name="Bell M."/>
            <person name="Holmes B."/>
            <person name="Steigerwalt A."/>
            <person name="Villarma A."/>
            <person name="Sheth M."/>
            <person name="Batra D."/>
            <person name="Pryor J."/>
            <person name="Bernardet J.-F."/>
            <person name="Hugo C."/>
            <person name="Kampfer P."/>
            <person name="Newman J."/>
            <person name="Mcquiston J.R."/>
        </authorList>
    </citation>
    <scope>NUCLEOTIDE SEQUENCE [LARGE SCALE GENOMIC DNA]</scope>
    <source>
        <strain evidence="2">G0188</strain>
    </source>
</reference>